<dbReference type="Proteomes" id="UP000259683">
    <property type="component" value="Segment"/>
</dbReference>
<name>A0A385EG29_9CAUD</name>
<reference evidence="1" key="1">
    <citation type="submission" date="2018-07" db="EMBL/GenBank/DDBJ databases">
        <authorList>
            <person name="Wilson K.M."/>
            <person name="Ely B."/>
        </authorList>
    </citation>
    <scope>NUCLEOTIDE SEQUENCE</scope>
</reference>
<evidence type="ECO:0000313" key="2">
    <source>
        <dbReference type="Proteomes" id="UP000259683"/>
    </source>
</evidence>
<protein>
    <submittedName>
        <fullName evidence="1">Uncharacterized protein</fullName>
    </submittedName>
</protein>
<keyword evidence="2" id="KW-1185">Reference proteome</keyword>
<dbReference type="EMBL" id="MH588547">
    <property type="protein sequence ID" value="AXQ69882.1"/>
    <property type="molecule type" value="Genomic_DNA"/>
</dbReference>
<gene>
    <name evidence="1" type="ORF">CcrSC_gp300</name>
</gene>
<proteinExistence type="predicted"/>
<reference evidence="1" key="2">
    <citation type="submission" date="2021-07" db="EMBL/GenBank/DDBJ databases">
        <title>Giant CbK-like Caulobacter bacteriophages have genetically divergent genomes.</title>
        <authorList>
            <person name="Wilson K."/>
            <person name="Ely B."/>
        </authorList>
    </citation>
    <scope>NUCLEOTIDE SEQUENCE</scope>
</reference>
<sequence length="78" mass="8573">MTKTYFTRDGQVYKLQLGEEIPMPLGGAKLRHTQHLTDAGFNKAAYPEVAEKELAQAAELAEAIREVDPTFTGEAGFC</sequence>
<organism evidence="1 2">
    <name type="scientific">Caulobacter phage CcrSC</name>
    <dbReference type="NCBI Taxonomy" id="2283272"/>
    <lineage>
        <taxon>Viruses</taxon>
        <taxon>Duplodnaviria</taxon>
        <taxon>Heunggongvirae</taxon>
        <taxon>Uroviricota</taxon>
        <taxon>Caudoviricetes</taxon>
        <taxon>Jeanschmidtviridae</taxon>
        <taxon>Bertelyvirus</taxon>
        <taxon>Bertelyvirus SC</taxon>
    </lineage>
</organism>
<evidence type="ECO:0000313" key="1">
    <source>
        <dbReference type="EMBL" id="AXQ69882.1"/>
    </source>
</evidence>
<accession>A0A385EG29</accession>